<name>W4VIQ6_9BACI</name>
<dbReference type="EMBL" id="BAVS01000009">
    <property type="protein sequence ID" value="GAE93092.1"/>
    <property type="molecule type" value="Genomic_DNA"/>
</dbReference>
<dbReference type="AlphaFoldDB" id="W4VIQ6"/>
<evidence type="ECO:0000313" key="1">
    <source>
        <dbReference type="EMBL" id="GAE93092.1"/>
    </source>
</evidence>
<reference evidence="1 2" key="1">
    <citation type="journal article" date="2014" name="Genome Announc.">
        <title>Draft Genome Sequence of the Boron-Tolerant and Moderately Halotolerant Bacterium Gracilibacillus boraciitolerans JCM 21714T.</title>
        <authorList>
            <person name="Ahmed I."/>
            <person name="Oshima K."/>
            <person name="Suda W."/>
            <person name="Kitamura K."/>
            <person name="Iida T."/>
            <person name="Ohmori Y."/>
            <person name="Fujiwara T."/>
            <person name="Hattori M."/>
            <person name="Ohkuma M."/>
        </authorList>
    </citation>
    <scope>NUCLEOTIDE SEQUENCE [LARGE SCALE GENOMIC DNA]</scope>
    <source>
        <strain evidence="1 2">JCM 21714</strain>
    </source>
</reference>
<proteinExistence type="predicted"/>
<organism evidence="1 2">
    <name type="scientific">Gracilibacillus boraciitolerans JCM 21714</name>
    <dbReference type="NCBI Taxonomy" id="1298598"/>
    <lineage>
        <taxon>Bacteria</taxon>
        <taxon>Bacillati</taxon>
        <taxon>Bacillota</taxon>
        <taxon>Bacilli</taxon>
        <taxon>Bacillales</taxon>
        <taxon>Bacillaceae</taxon>
        <taxon>Gracilibacillus</taxon>
    </lineage>
</organism>
<dbReference type="Proteomes" id="UP000019102">
    <property type="component" value="Unassembled WGS sequence"/>
</dbReference>
<comment type="caution">
    <text evidence="1">The sequence shown here is derived from an EMBL/GenBank/DDBJ whole genome shotgun (WGS) entry which is preliminary data.</text>
</comment>
<protein>
    <submittedName>
        <fullName evidence="1">Uncharacterized protein</fullName>
    </submittedName>
</protein>
<evidence type="ECO:0000313" key="2">
    <source>
        <dbReference type="Proteomes" id="UP000019102"/>
    </source>
</evidence>
<sequence length="150" mass="18001">MRFISLLDGKSEEKLIEQVRKKSGSTYKKHPAEQLTRSQLELIGYPKIDWIKNRDYDVELYKNYRERVYQDWTSHVKKEKELCYKLLFTGLLSNNLSSAIASCKQKEFELQEKFVDELIKMLFQESKYEVFEVEMNVSELMKIQHPYDTL</sequence>
<dbReference type="RefSeq" id="WP_035723196.1">
    <property type="nucleotide sequence ID" value="NZ_BAVS01000009.1"/>
</dbReference>
<keyword evidence="2" id="KW-1185">Reference proteome</keyword>
<dbReference type="OrthoDB" id="2665710at2"/>
<gene>
    <name evidence="1" type="ORF">JCM21714_2129</name>
</gene>
<dbReference type="STRING" id="1298598.JCM21714_2129"/>
<accession>W4VIQ6</accession>